<reference evidence="9" key="1">
    <citation type="journal article" date="2015" name="Nature">
        <title>Complex archaea that bridge the gap between prokaryotes and eukaryotes.</title>
        <authorList>
            <person name="Spang A."/>
            <person name="Saw J.H."/>
            <person name="Jorgensen S.L."/>
            <person name="Zaremba-Niedzwiedzka K."/>
            <person name="Martijn J."/>
            <person name="Lind A.E."/>
            <person name="van Eijk R."/>
            <person name="Schleper C."/>
            <person name="Guy L."/>
            <person name="Ettema T.J."/>
        </authorList>
    </citation>
    <scope>NUCLEOTIDE SEQUENCE</scope>
</reference>
<accession>A0A0F9B8R1</accession>
<comment type="catalytic activity">
    <reaction evidence="6">
        <text>tRNA(Sec) + L-serine + ATP = L-seryl-tRNA(Sec) + AMP + diphosphate + H(+)</text>
        <dbReference type="Rhea" id="RHEA:42580"/>
        <dbReference type="Rhea" id="RHEA-COMP:9742"/>
        <dbReference type="Rhea" id="RHEA-COMP:10128"/>
        <dbReference type="ChEBI" id="CHEBI:15378"/>
        <dbReference type="ChEBI" id="CHEBI:30616"/>
        <dbReference type="ChEBI" id="CHEBI:33019"/>
        <dbReference type="ChEBI" id="CHEBI:33384"/>
        <dbReference type="ChEBI" id="CHEBI:78442"/>
        <dbReference type="ChEBI" id="CHEBI:78533"/>
        <dbReference type="ChEBI" id="CHEBI:456215"/>
        <dbReference type="EC" id="6.1.1.11"/>
    </reaction>
</comment>
<comment type="caution">
    <text evidence="9">The sequence shown here is derived from an EMBL/GenBank/DDBJ whole genome shotgun (WGS) entry which is preliminary data.</text>
</comment>
<name>A0A0F9B8R1_9ZZZZ</name>
<dbReference type="PANTHER" id="PTHR43697">
    <property type="entry name" value="SERYL-TRNA SYNTHETASE"/>
    <property type="match status" value="1"/>
</dbReference>
<proteinExistence type="inferred from homology"/>
<dbReference type="GO" id="GO:0000166">
    <property type="term" value="F:nucleotide binding"/>
    <property type="evidence" value="ECO:0007669"/>
    <property type="project" value="InterPro"/>
</dbReference>
<comment type="similarity">
    <text evidence="2">Belongs to the class-II aminoacyl-tRNA synthetase family. Type-1 seryl-tRNA synthetase subfamily.</text>
</comment>
<dbReference type="EMBL" id="LAZR01050570">
    <property type="protein sequence ID" value="KKK87064.1"/>
    <property type="molecule type" value="Genomic_DNA"/>
</dbReference>
<gene>
    <name evidence="9" type="ORF">LCGC14_2756970</name>
</gene>
<evidence type="ECO:0000256" key="5">
    <source>
        <dbReference type="ARBA" id="ARBA00033352"/>
    </source>
</evidence>
<organism evidence="9">
    <name type="scientific">marine sediment metagenome</name>
    <dbReference type="NCBI Taxonomy" id="412755"/>
    <lineage>
        <taxon>unclassified sequences</taxon>
        <taxon>metagenomes</taxon>
        <taxon>ecological metagenomes</taxon>
    </lineage>
</organism>
<dbReference type="Gene3D" id="1.10.287.40">
    <property type="entry name" value="Serine-tRNA synthetase, tRNA binding domain"/>
    <property type="match status" value="1"/>
</dbReference>
<protein>
    <recommendedName>
        <fullName evidence="5">Seryl-tRNA(Ser/Sec) synthetase</fullName>
    </recommendedName>
</protein>
<dbReference type="AlphaFoldDB" id="A0A0F9B8R1"/>
<dbReference type="GO" id="GO:0004828">
    <property type="term" value="F:serine-tRNA ligase activity"/>
    <property type="evidence" value="ECO:0007669"/>
    <property type="project" value="UniProtKB-EC"/>
</dbReference>
<sequence length="169" mass="18666">MIDIRLLRADPDVFKAAAKVKYIDVDIDALLEVDGRLLSAQQALQELRTEQNAQGKKIAQLKGDDKAAAIEEMSRLKAQARQFNDQIAELKPTFDELMLLLSQPPAEDVPVGADDTDNVELRTEGEIRQFDFEPLDHVKLGEALDIIDLPRGVKLAGTRSYVLKGAGSL</sequence>
<feature type="domain" description="Serine-tRNA synthetase type1 N-terminal" evidence="8">
    <location>
        <begin position="1"/>
        <end position="101"/>
    </location>
</feature>
<dbReference type="InterPro" id="IPR045864">
    <property type="entry name" value="aa-tRNA-synth_II/BPL/LPL"/>
</dbReference>
<dbReference type="SUPFAM" id="SSF55681">
    <property type="entry name" value="Class II aaRS and biotin synthetases"/>
    <property type="match status" value="1"/>
</dbReference>
<dbReference type="Pfam" id="PF02403">
    <property type="entry name" value="Seryl_tRNA_N"/>
    <property type="match status" value="1"/>
</dbReference>
<dbReference type="Gene3D" id="3.30.930.10">
    <property type="entry name" value="Bira Bifunctional Protein, Domain 2"/>
    <property type="match status" value="1"/>
</dbReference>
<dbReference type="GO" id="GO:0006412">
    <property type="term" value="P:translation"/>
    <property type="evidence" value="ECO:0007669"/>
    <property type="project" value="UniProtKB-KW"/>
</dbReference>
<comment type="catalytic activity">
    <reaction evidence="7">
        <text>tRNA(Ser) + L-serine + ATP = L-seryl-tRNA(Ser) + AMP + diphosphate + H(+)</text>
        <dbReference type="Rhea" id="RHEA:12292"/>
        <dbReference type="Rhea" id="RHEA-COMP:9669"/>
        <dbReference type="Rhea" id="RHEA-COMP:9703"/>
        <dbReference type="ChEBI" id="CHEBI:15378"/>
        <dbReference type="ChEBI" id="CHEBI:30616"/>
        <dbReference type="ChEBI" id="CHEBI:33019"/>
        <dbReference type="ChEBI" id="CHEBI:33384"/>
        <dbReference type="ChEBI" id="CHEBI:78442"/>
        <dbReference type="ChEBI" id="CHEBI:78533"/>
        <dbReference type="ChEBI" id="CHEBI:456215"/>
        <dbReference type="EC" id="6.1.1.11"/>
    </reaction>
</comment>
<evidence type="ECO:0000256" key="2">
    <source>
        <dbReference type="ARBA" id="ARBA00010728"/>
    </source>
</evidence>
<keyword evidence="3" id="KW-0963">Cytoplasm</keyword>
<comment type="pathway">
    <text evidence="1">Aminoacyl-tRNA biosynthesis; selenocysteinyl-tRNA(Sec) biosynthesis; L-seryl-tRNA(Sec) from L-serine and tRNA(Sec): step 1/1.</text>
</comment>
<evidence type="ECO:0000256" key="6">
    <source>
        <dbReference type="ARBA" id="ARBA00047929"/>
    </source>
</evidence>
<dbReference type="SUPFAM" id="SSF46589">
    <property type="entry name" value="tRNA-binding arm"/>
    <property type="match status" value="1"/>
</dbReference>
<evidence type="ECO:0000256" key="4">
    <source>
        <dbReference type="ARBA" id="ARBA00022917"/>
    </source>
</evidence>
<evidence type="ECO:0000313" key="9">
    <source>
        <dbReference type="EMBL" id="KKK87064.1"/>
    </source>
</evidence>
<feature type="non-terminal residue" evidence="9">
    <location>
        <position position="169"/>
    </location>
</feature>
<evidence type="ECO:0000256" key="7">
    <source>
        <dbReference type="ARBA" id="ARBA00048823"/>
    </source>
</evidence>
<dbReference type="InterPro" id="IPR010978">
    <property type="entry name" value="tRNA-bd_arm"/>
</dbReference>
<keyword evidence="4" id="KW-0648">Protein biosynthesis</keyword>
<dbReference type="InterPro" id="IPR042103">
    <property type="entry name" value="SerRS_1_N_sf"/>
</dbReference>
<evidence type="ECO:0000256" key="1">
    <source>
        <dbReference type="ARBA" id="ARBA00005045"/>
    </source>
</evidence>
<dbReference type="PANTHER" id="PTHR43697:SF1">
    <property type="entry name" value="SERINE--TRNA LIGASE"/>
    <property type="match status" value="1"/>
</dbReference>
<evidence type="ECO:0000256" key="3">
    <source>
        <dbReference type="ARBA" id="ARBA00022490"/>
    </source>
</evidence>
<dbReference type="InterPro" id="IPR015866">
    <property type="entry name" value="Ser-tRNA-synth_1_N"/>
</dbReference>
<evidence type="ECO:0000259" key="8">
    <source>
        <dbReference type="Pfam" id="PF02403"/>
    </source>
</evidence>